<dbReference type="RefSeq" id="WP_092685638.1">
    <property type="nucleotide sequence ID" value="NZ_FODT01000010.1"/>
</dbReference>
<feature type="domain" description="Phage capsid-like C-terminal" evidence="3">
    <location>
        <begin position="122"/>
        <end position="396"/>
    </location>
</feature>
<dbReference type="InterPro" id="IPR024455">
    <property type="entry name" value="Phage_capsid"/>
</dbReference>
<name>A0A1H8VXG5_9BRAD</name>
<reference evidence="5" key="1">
    <citation type="submission" date="2016-10" db="EMBL/GenBank/DDBJ databases">
        <authorList>
            <person name="Varghese N."/>
            <person name="Submissions S."/>
        </authorList>
    </citation>
    <scope>NUCLEOTIDE SEQUENCE [LARGE SCALE GENOMIC DNA]</scope>
    <source>
        <strain evidence="5">DSM 123</strain>
    </source>
</reference>
<dbReference type="OrthoDB" id="9786516at2"/>
<dbReference type="Gene3D" id="3.30.2400.10">
    <property type="entry name" value="Major capsid protein gp5"/>
    <property type="match status" value="1"/>
</dbReference>
<dbReference type="AlphaFoldDB" id="A0A1H8VXG5"/>
<comment type="subcellular location">
    <subcellularLocation>
        <location evidence="1">Virion</location>
    </subcellularLocation>
</comment>
<sequence length="400" mass="42781">MKNVAKNALLGSVALDLTIKEGDESDPASIITKALGDFSTEFERKFDDRFKALEAKAPATDPKLTERLDKIEAKVNRPGATDKTKDEQAESEKKAFHSYLRQGDRADPVELKTLIVSSDPQGGYLAPTELSTEFIRDLVEYSPIRGLATVRSTTSPAVAYPKRIGTTNGKWKGELQAQEGSEPSFGQVEIPVREINTFVDISNQLLADSAGVAEAEVRMALAEDFGQKEGAAFVKGSGPLMPEGLLTNGDVVSVPTGNAATLGTAPADLLISVFYSLQAAYRQRGTWLMAGSTLAAIRKLKDGQGNFLWQPSLQLGQPESILGRPVVEVPDMDAIGAGATPIAFGDIATAYRIIDRLALSILVNPYLLATNGITRIHATRRVGGAVIRPAALKKITCAVS</sequence>
<dbReference type="Pfam" id="PF05065">
    <property type="entry name" value="Phage_capsid"/>
    <property type="match status" value="1"/>
</dbReference>
<dbReference type="NCBIfam" id="TIGR01554">
    <property type="entry name" value="major_cap_HK97"/>
    <property type="match status" value="1"/>
</dbReference>
<dbReference type="Gene3D" id="3.30.2320.10">
    <property type="entry name" value="hypothetical protein PF0899 domain"/>
    <property type="match status" value="1"/>
</dbReference>
<evidence type="ECO:0000256" key="1">
    <source>
        <dbReference type="ARBA" id="ARBA00004328"/>
    </source>
</evidence>
<keyword evidence="5" id="KW-1185">Reference proteome</keyword>
<dbReference type="Proteomes" id="UP000199615">
    <property type="component" value="Unassembled WGS sequence"/>
</dbReference>
<accession>A0A1H8VXG5</accession>
<gene>
    <name evidence="4" type="ORF">SAMN05444123_11022</name>
</gene>
<protein>
    <submittedName>
        <fullName evidence="4">Phage major capsid protein, HK97 family</fullName>
    </submittedName>
</protein>
<evidence type="ECO:0000256" key="2">
    <source>
        <dbReference type="SAM" id="MobiDB-lite"/>
    </source>
</evidence>
<organism evidence="4 5">
    <name type="scientific">Rhodopseudomonas pseudopalustris</name>
    <dbReference type="NCBI Taxonomy" id="1513892"/>
    <lineage>
        <taxon>Bacteria</taxon>
        <taxon>Pseudomonadati</taxon>
        <taxon>Pseudomonadota</taxon>
        <taxon>Alphaproteobacteria</taxon>
        <taxon>Hyphomicrobiales</taxon>
        <taxon>Nitrobacteraceae</taxon>
        <taxon>Rhodopseudomonas</taxon>
    </lineage>
</organism>
<evidence type="ECO:0000313" key="4">
    <source>
        <dbReference type="EMBL" id="SEP20086.1"/>
    </source>
</evidence>
<proteinExistence type="predicted"/>
<dbReference type="SUPFAM" id="SSF56563">
    <property type="entry name" value="Major capsid protein gp5"/>
    <property type="match status" value="1"/>
</dbReference>
<evidence type="ECO:0000313" key="5">
    <source>
        <dbReference type="Proteomes" id="UP000199615"/>
    </source>
</evidence>
<feature type="region of interest" description="Disordered" evidence="2">
    <location>
        <begin position="72"/>
        <end position="92"/>
    </location>
</feature>
<evidence type="ECO:0000259" key="3">
    <source>
        <dbReference type="Pfam" id="PF05065"/>
    </source>
</evidence>
<dbReference type="EMBL" id="FODT01000010">
    <property type="protein sequence ID" value="SEP20086.1"/>
    <property type="molecule type" value="Genomic_DNA"/>
</dbReference>
<dbReference type="InterPro" id="IPR054612">
    <property type="entry name" value="Phage_capsid-like_C"/>
</dbReference>